<proteinExistence type="predicted"/>
<dbReference type="EMBL" id="UOFJ01000018">
    <property type="protein sequence ID" value="VAW60920.1"/>
    <property type="molecule type" value="Genomic_DNA"/>
</dbReference>
<reference evidence="1" key="1">
    <citation type="submission" date="2018-06" db="EMBL/GenBank/DDBJ databases">
        <authorList>
            <person name="Zhirakovskaya E."/>
        </authorList>
    </citation>
    <scope>NUCLEOTIDE SEQUENCE</scope>
</reference>
<evidence type="ECO:0000313" key="1">
    <source>
        <dbReference type="EMBL" id="VAW60920.1"/>
    </source>
</evidence>
<feature type="non-terminal residue" evidence="1">
    <location>
        <position position="68"/>
    </location>
</feature>
<name>A0A3B0X8L3_9ZZZZ</name>
<organism evidence="1">
    <name type="scientific">hydrothermal vent metagenome</name>
    <dbReference type="NCBI Taxonomy" id="652676"/>
    <lineage>
        <taxon>unclassified sequences</taxon>
        <taxon>metagenomes</taxon>
        <taxon>ecological metagenomes</taxon>
    </lineage>
</organism>
<accession>A0A3B0X8L3</accession>
<dbReference type="AlphaFoldDB" id="A0A3B0X8L3"/>
<protein>
    <submittedName>
        <fullName evidence="1">Uncharacterized protein</fullName>
    </submittedName>
</protein>
<gene>
    <name evidence="1" type="ORF">MNBD_GAMMA10-2279</name>
</gene>
<sequence>MDFPTFKLSSIMGSSKTNQKAKAWGEVQMSVSIIGVDLAKDIIQVRGSGANGKKVFNKAIKQTEFFEF</sequence>